<dbReference type="Proteomes" id="UP000010473">
    <property type="component" value="Chromosome"/>
</dbReference>
<dbReference type="KEGG" id="scs:Sta7437_0514"/>
<proteinExistence type="predicted"/>
<dbReference type="eggNOG" id="COG0457">
    <property type="taxonomic scope" value="Bacteria"/>
</dbReference>
<dbReference type="EMBL" id="CP003653">
    <property type="protein sequence ID" value="AFZ34121.1"/>
    <property type="molecule type" value="Genomic_DNA"/>
</dbReference>
<dbReference type="AlphaFoldDB" id="K9XQ04"/>
<dbReference type="STRING" id="111780.Sta7437_0514"/>
<keyword evidence="2" id="KW-1185">Reference proteome</keyword>
<gene>
    <name evidence="1" type="ordered locus">Sta7437_0514</name>
</gene>
<organism evidence="1 2">
    <name type="scientific">Stanieria cyanosphaera (strain ATCC 29371 / PCC 7437)</name>
    <dbReference type="NCBI Taxonomy" id="111780"/>
    <lineage>
        <taxon>Bacteria</taxon>
        <taxon>Bacillati</taxon>
        <taxon>Cyanobacteriota</taxon>
        <taxon>Cyanophyceae</taxon>
        <taxon>Pleurocapsales</taxon>
        <taxon>Dermocarpellaceae</taxon>
        <taxon>Stanieria</taxon>
    </lineage>
</organism>
<dbReference type="RefSeq" id="WP_015191794.1">
    <property type="nucleotide sequence ID" value="NC_019748.1"/>
</dbReference>
<reference evidence="2" key="1">
    <citation type="journal article" date="2013" name="Proc. Natl. Acad. Sci. U.S.A.">
        <title>Improving the coverage of the cyanobacterial phylum using diversity-driven genome sequencing.</title>
        <authorList>
            <person name="Shih P.M."/>
            <person name="Wu D."/>
            <person name="Latifi A."/>
            <person name="Axen S.D."/>
            <person name="Fewer D.P."/>
            <person name="Talla E."/>
            <person name="Calteau A."/>
            <person name="Cai F."/>
            <person name="Tandeau de Marsac N."/>
            <person name="Rippka R."/>
            <person name="Herdman M."/>
            <person name="Sivonen K."/>
            <person name="Coursin T."/>
            <person name="Laurent T."/>
            <person name="Goodwin L."/>
            <person name="Nolan M."/>
            <person name="Davenport K.W."/>
            <person name="Han C.S."/>
            <person name="Rubin E.M."/>
            <person name="Eisen J.A."/>
            <person name="Woyke T."/>
            <person name="Gugger M."/>
            <person name="Kerfeld C.A."/>
        </authorList>
    </citation>
    <scope>NUCLEOTIDE SEQUENCE [LARGE SCALE GENOMIC DNA]</scope>
    <source>
        <strain evidence="2">ATCC 29371 / PCC 7437</strain>
    </source>
</reference>
<accession>K9XQ04</accession>
<name>K9XQ04_STAC7</name>
<sequence>MNSYESTLKKNPEPVLPFFCQHRDSVSRSFLVGTSDVPSPCEKGGQTQPIRTKISPVRITNTSFEIISNQQFLRANAQNSVTHKHPELPSFIYSKTAVAMTCAEVIPHQNHNFKPKISTSTKRFWWQWLLWGISVILILPNTSDAHELLSKAKIYLHLDSSVTTALPESGKSYLQSSQASDFQKAIQKAQEVQPNSPFFSEAQSDIIRWSHVILDIAQGRASQGDWVGAIAAAQLILQQQPPIQSLIEETEVAVRQWQLQAQIEGRKQNLVTVAQTMIEPSQASSYNRAIAVLRQVPVDAQDYQLAQHWIGRWSKQIYLIAHSRAAQGDFVGAIAAAQLIPKDSLDYQRANEFMVDWQENLATELLF</sequence>
<protein>
    <submittedName>
        <fullName evidence="1">Uncharacterized protein</fullName>
    </submittedName>
</protein>
<evidence type="ECO:0000313" key="2">
    <source>
        <dbReference type="Proteomes" id="UP000010473"/>
    </source>
</evidence>
<dbReference type="OrthoDB" id="581349at2"/>
<evidence type="ECO:0000313" key="1">
    <source>
        <dbReference type="EMBL" id="AFZ34121.1"/>
    </source>
</evidence>
<dbReference type="HOGENOM" id="CLU_754216_0_0_3"/>
<dbReference type="PATRIC" id="fig|111780.3.peg.536"/>